<dbReference type="EMBL" id="CALTRL010005358">
    <property type="protein sequence ID" value="CAH7684380.1"/>
    <property type="molecule type" value="Genomic_DNA"/>
</dbReference>
<reference evidence="2" key="1">
    <citation type="submission" date="2022-06" db="EMBL/GenBank/DDBJ databases">
        <authorList>
            <consortium name="SYNGENTA / RWTH Aachen University"/>
        </authorList>
    </citation>
    <scope>NUCLEOTIDE SEQUENCE</scope>
</reference>
<dbReference type="Proteomes" id="UP001153365">
    <property type="component" value="Unassembled WGS sequence"/>
</dbReference>
<name>A0AAV0AXI9_PHAPC</name>
<feature type="region of interest" description="Disordered" evidence="1">
    <location>
        <begin position="356"/>
        <end position="375"/>
    </location>
</feature>
<proteinExistence type="predicted"/>
<evidence type="ECO:0000313" key="2">
    <source>
        <dbReference type="EMBL" id="CAH7674001.1"/>
    </source>
</evidence>
<dbReference type="AlphaFoldDB" id="A0AAV0AXI9"/>
<feature type="compositionally biased region" description="Low complexity" evidence="1">
    <location>
        <begin position="401"/>
        <end position="416"/>
    </location>
</feature>
<sequence length="428" mass="45977">MEHRISLALSVEEESTQSCGGVLEYTSSTTAHEAQIQGSQADRLQMQSSQLTLPKQSLISNSPEACQGGPDHGWEKAWIQPATSFSINNSEAAILSPADTRISPLAPQVSSSVDHLSVINATRPIQTRIPISSVPSPPDLCCAQNLSGNTRPRRNNYVGPFHLSSAEPSSSCLSSHQLFWWGFICPPLWVWGAMRLNPCNLRKGRMQSRESHLKKSMRDNQGGNICQTGKFSGVLTRIFRPFRKNEIQVGTTAIIVVPRSNTGMREGSCSSARGSASELSWQPGCISPAERLDAAGVDSSEWLHSGCSNEKQAEDQVRREKKGSIKCLVSITCFALLVTVVVVVSIKVHPANLYSARSIPSSTPQPSVPPSSSAAQTAINTTAPTLMGYNNEIAGTSGGYPNDNDNASPNSNNNNNLVGSNARHSSPL</sequence>
<comment type="caution">
    <text evidence="2">The sequence shown here is derived from an EMBL/GenBank/DDBJ whole genome shotgun (WGS) entry which is preliminary data.</text>
</comment>
<keyword evidence="4" id="KW-1185">Reference proteome</keyword>
<evidence type="ECO:0000313" key="4">
    <source>
        <dbReference type="Proteomes" id="UP001153365"/>
    </source>
</evidence>
<protein>
    <submittedName>
        <fullName evidence="2">Expressed protein</fullName>
    </submittedName>
</protein>
<dbReference type="EMBL" id="CALTRL010001871">
    <property type="protein sequence ID" value="CAH7674001.1"/>
    <property type="molecule type" value="Genomic_DNA"/>
</dbReference>
<evidence type="ECO:0000313" key="3">
    <source>
        <dbReference type="EMBL" id="CAH7684380.1"/>
    </source>
</evidence>
<gene>
    <name evidence="3" type="ORF">PPACK8108_LOCUS18534</name>
    <name evidence="2" type="ORF">PPACK8108_LOCUS8897</name>
</gene>
<feature type="compositionally biased region" description="Polar residues" evidence="1">
    <location>
        <begin position="417"/>
        <end position="428"/>
    </location>
</feature>
<feature type="region of interest" description="Disordered" evidence="1">
    <location>
        <begin position="390"/>
        <end position="428"/>
    </location>
</feature>
<organism evidence="2 4">
    <name type="scientific">Phakopsora pachyrhizi</name>
    <name type="common">Asian soybean rust disease fungus</name>
    <dbReference type="NCBI Taxonomy" id="170000"/>
    <lineage>
        <taxon>Eukaryota</taxon>
        <taxon>Fungi</taxon>
        <taxon>Dikarya</taxon>
        <taxon>Basidiomycota</taxon>
        <taxon>Pucciniomycotina</taxon>
        <taxon>Pucciniomycetes</taxon>
        <taxon>Pucciniales</taxon>
        <taxon>Phakopsoraceae</taxon>
        <taxon>Phakopsora</taxon>
    </lineage>
</organism>
<accession>A0AAV0AXI9</accession>
<evidence type="ECO:0000256" key="1">
    <source>
        <dbReference type="SAM" id="MobiDB-lite"/>
    </source>
</evidence>
<feature type="compositionally biased region" description="Low complexity" evidence="1">
    <location>
        <begin position="358"/>
        <end position="373"/>
    </location>
</feature>